<dbReference type="EMBL" id="SDRB02005865">
    <property type="protein sequence ID" value="THG13471.1"/>
    <property type="molecule type" value="Genomic_DNA"/>
</dbReference>
<feature type="transmembrane region" description="Helical" evidence="8">
    <location>
        <begin position="411"/>
        <end position="434"/>
    </location>
</feature>
<evidence type="ECO:0000256" key="2">
    <source>
        <dbReference type="ARBA" id="ARBA00007965"/>
    </source>
</evidence>
<evidence type="ECO:0000256" key="1">
    <source>
        <dbReference type="ARBA" id="ARBA00004141"/>
    </source>
</evidence>
<keyword evidence="10" id="KW-1185">Reference proteome</keyword>
<evidence type="ECO:0000256" key="3">
    <source>
        <dbReference type="ARBA" id="ARBA00022448"/>
    </source>
</evidence>
<dbReference type="PIRSF" id="PIRSF016379">
    <property type="entry name" value="ENT"/>
    <property type="match status" value="1"/>
</dbReference>
<organism evidence="9 10">
    <name type="scientific">Camellia sinensis var. sinensis</name>
    <name type="common">China tea</name>
    <dbReference type="NCBI Taxonomy" id="542762"/>
    <lineage>
        <taxon>Eukaryota</taxon>
        <taxon>Viridiplantae</taxon>
        <taxon>Streptophyta</taxon>
        <taxon>Embryophyta</taxon>
        <taxon>Tracheophyta</taxon>
        <taxon>Spermatophyta</taxon>
        <taxon>Magnoliopsida</taxon>
        <taxon>eudicotyledons</taxon>
        <taxon>Gunneridae</taxon>
        <taxon>Pentapetalae</taxon>
        <taxon>asterids</taxon>
        <taxon>Ericales</taxon>
        <taxon>Theaceae</taxon>
        <taxon>Camellia</taxon>
    </lineage>
</organism>
<dbReference type="PANTHER" id="PTHR10332">
    <property type="entry name" value="EQUILIBRATIVE NUCLEOSIDE TRANSPORTER"/>
    <property type="match status" value="1"/>
</dbReference>
<feature type="transmembrane region" description="Helical" evidence="8">
    <location>
        <begin position="378"/>
        <end position="399"/>
    </location>
</feature>
<feature type="transmembrane region" description="Helical" evidence="8">
    <location>
        <begin position="222"/>
        <end position="240"/>
    </location>
</feature>
<feature type="transmembrane region" description="Helical" evidence="8">
    <location>
        <begin position="89"/>
        <end position="110"/>
    </location>
</feature>
<feature type="transmembrane region" description="Helical" evidence="8">
    <location>
        <begin position="283"/>
        <end position="302"/>
    </location>
</feature>
<dbReference type="GO" id="GO:0005337">
    <property type="term" value="F:nucleoside transmembrane transporter activity"/>
    <property type="evidence" value="ECO:0007669"/>
    <property type="project" value="InterPro"/>
</dbReference>
<feature type="region of interest" description="Disordered" evidence="7">
    <location>
        <begin position="1"/>
        <end position="38"/>
    </location>
</feature>
<keyword evidence="5 8" id="KW-1133">Transmembrane helix</keyword>
<evidence type="ECO:0000256" key="4">
    <source>
        <dbReference type="ARBA" id="ARBA00022692"/>
    </source>
</evidence>
<evidence type="ECO:0008006" key="11">
    <source>
        <dbReference type="Google" id="ProtNLM"/>
    </source>
</evidence>
<evidence type="ECO:0000256" key="7">
    <source>
        <dbReference type="SAM" id="MobiDB-lite"/>
    </source>
</evidence>
<feature type="transmembrane region" description="Helical" evidence="8">
    <location>
        <begin position="317"/>
        <end position="341"/>
    </location>
</feature>
<keyword evidence="4 8" id="KW-0812">Transmembrane</keyword>
<comment type="subcellular location">
    <subcellularLocation>
        <location evidence="1">Membrane</location>
        <topology evidence="1">Multi-pass membrane protein</topology>
    </subcellularLocation>
</comment>
<name>A0A4S4EB99_CAMSN</name>
<feature type="transmembrane region" description="Helical" evidence="8">
    <location>
        <begin position="353"/>
        <end position="372"/>
    </location>
</feature>
<evidence type="ECO:0000256" key="8">
    <source>
        <dbReference type="SAM" id="Phobius"/>
    </source>
</evidence>
<sequence>MIRPISGDDPPESDTGFTGDIANNNSDSDSDSDSSPLLKTTNKIPKDTFNIAYTIYFILGCAFLLPWNAFITAVDYFSYLYPAASVDRVFAVAYKPLGLFSLLFIVAYAHKPYSYIRVNVGLSLYVFSLLLVPVMDVLYIKGRTGLYDGFYVTVAAVAISGVGSGLVQGGIVGAAGELPERYMQAVVAGTGASGVLISFLRIFTKAVYPQDAHGLRNSANLYFILSIVVMIVCIVFYNVVDRLPFIKYHKYLKIQAVNEEKEEKGVLTVVLWRSALWDIVGRVKWCGFGVFIIYAVTLAIYPGCVTEDFHSRVLKDWYPILLITCYNVFDLVGKSLPALCLLENVKVTLGASLARWLFFPLFLGCLHGPEFFQTEIPVTLLTCLLGLTNGYFISVLMILAPKNVPLQHAEIAGNMMVLLLFFGLATGSVVAWFWDI</sequence>
<dbReference type="AlphaFoldDB" id="A0A4S4EB99"/>
<proteinExistence type="inferred from homology"/>
<keyword evidence="3" id="KW-0813">Transport</keyword>
<comment type="caution">
    <text evidence="9">The sequence shown here is derived from an EMBL/GenBank/DDBJ whole genome shotgun (WGS) entry which is preliminary data.</text>
</comment>
<evidence type="ECO:0000313" key="10">
    <source>
        <dbReference type="Proteomes" id="UP000306102"/>
    </source>
</evidence>
<accession>A0A4S4EB99</accession>
<reference evidence="9 10" key="1">
    <citation type="journal article" date="2018" name="Proc. Natl. Acad. Sci. U.S.A.">
        <title>Draft genome sequence of Camellia sinensis var. sinensis provides insights into the evolution of the tea genome and tea quality.</title>
        <authorList>
            <person name="Wei C."/>
            <person name="Yang H."/>
            <person name="Wang S."/>
            <person name="Zhao J."/>
            <person name="Liu C."/>
            <person name="Gao L."/>
            <person name="Xia E."/>
            <person name="Lu Y."/>
            <person name="Tai Y."/>
            <person name="She G."/>
            <person name="Sun J."/>
            <person name="Cao H."/>
            <person name="Tong W."/>
            <person name="Gao Q."/>
            <person name="Li Y."/>
            <person name="Deng W."/>
            <person name="Jiang X."/>
            <person name="Wang W."/>
            <person name="Chen Q."/>
            <person name="Zhang S."/>
            <person name="Li H."/>
            <person name="Wu J."/>
            <person name="Wang P."/>
            <person name="Li P."/>
            <person name="Shi C."/>
            <person name="Zheng F."/>
            <person name="Jian J."/>
            <person name="Huang B."/>
            <person name="Shan D."/>
            <person name="Shi M."/>
            <person name="Fang C."/>
            <person name="Yue Y."/>
            <person name="Li F."/>
            <person name="Li D."/>
            <person name="Wei S."/>
            <person name="Han B."/>
            <person name="Jiang C."/>
            <person name="Yin Y."/>
            <person name="Xia T."/>
            <person name="Zhang Z."/>
            <person name="Bennetzen J.L."/>
            <person name="Zhao S."/>
            <person name="Wan X."/>
        </authorList>
    </citation>
    <scope>NUCLEOTIDE SEQUENCE [LARGE SCALE GENOMIC DNA]</scope>
    <source>
        <strain evidence="10">cv. Shuchazao</strain>
        <tissue evidence="9">Leaf</tissue>
    </source>
</reference>
<dbReference type="Proteomes" id="UP000306102">
    <property type="component" value="Unassembled WGS sequence"/>
</dbReference>
<evidence type="ECO:0000256" key="6">
    <source>
        <dbReference type="ARBA" id="ARBA00023136"/>
    </source>
</evidence>
<feature type="transmembrane region" description="Helical" evidence="8">
    <location>
        <begin position="49"/>
        <end position="69"/>
    </location>
</feature>
<comment type="similarity">
    <text evidence="2">Belongs to the SLC29A/ENT transporter (TC 2.A.57) family.</text>
</comment>
<dbReference type="Pfam" id="PF01733">
    <property type="entry name" value="Nucleoside_tran"/>
    <property type="match status" value="1"/>
</dbReference>
<feature type="transmembrane region" description="Helical" evidence="8">
    <location>
        <begin position="152"/>
        <end position="175"/>
    </location>
</feature>
<evidence type="ECO:0000313" key="9">
    <source>
        <dbReference type="EMBL" id="THG13471.1"/>
    </source>
</evidence>
<feature type="transmembrane region" description="Helical" evidence="8">
    <location>
        <begin position="182"/>
        <end position="202"/>
    </location>
</feature>
<dbReference type="GO" id="GO:0005886">
    <property type="term" value="C:plasma membrane"/>
    <property type="evidence" value="ECO:0007669"/>
    <property type="project" value="TreeGrafter"/>
</dbReference>
<gene>
    <name evidence="9" type="ORF">TEA_016755</name>
</gene>
<feature type="transmembrane region" description="Helical" evidence="8">
    <location>
        <begin position="122"/>
        <end position="140"/>
    </location>
</feature>
<dbReference type="InterPro" id="IPR002259">
    <property type="entry name" value="Eqnu_transpt"/>
</dbReference>
<keyword evidence="6 8" id="KW-0472">Membrane</keyword>
<evidence type="ECO:0000256" key="5">
    <source>
        <dbReference type="ARBA" id="ARBA00022989"/>
    </source>
</evidence>
<dbReference type="PANTHER" id="PTHR10332:SF10">
    <property type="entry name" value="EQUILIBRATIVE NUCLEOSIDE TRANSPORTER 4"/>
    <property type="match status" value="1"/>
</dbReference>
<protein>
    <recommendedName>
        <fullName evidence="11">Equilibrative nucleotide transporter 1</fullName>
    </recommendedName>
</protein>